<dbReference type="EMBL" id="CP133548">
    <property type="protein sequence ID" value="WMS88894.1"/>
    <property type="molecule type" value="Genomic_DNA"/>
</dbReference>
<proteinExistence type="predicted"/>
<dbReference type="AlphaFoldDB" id="A0AA51RWP9"/>
<name>A0AA51RWP9_9GAMM</name>
<evidence type="ECO:0000313" key="1">
    <source>
        <dbReference type="EMBL" id="WMS88894.1"/>
    </source>
</evidence>
<organism evidence="1 2">
    <name type="scientific">Pleionea litopenaei</name>
    <dbReference type="NCBI Taxonomy" id="3070815"/>
    <lineage>
        <taxon>Bacteria</taxon>
        <taxon>Pseudomonadati</taxon>
        <taxon>Pseudomonadota</taxon>
        <taxon>Gammaproteobacteria</taxon>
        <taxon>Oceanospirillales</taxon>
        <taxon>Pleioneaceae</taxon>
        <taxon>Pleionea</taxon>
    </lineage>
</organism>
<dbReference type="RefSeq" id="WP_309204114.1">
    <property type="nucleotide sequence ID" value="NZ_CP133548.1"/>
</dbReference>
<gene>
    <name evidence="1" type="ORF">Q9312_08245</name>
</gene>
<dbReference type="KEGG" id="plei:Q9312_08245"/>
<evidence type="ECO:0000313" key="2">
    <source>
        <dbReference type="Proteomes" id="UP001239782"/>
    </source>
</evidence>
<reference evidence="1 2" key="1">
    <citation type="submission" date="2023-08" db="EMBL/GenBank/DDBJ databases">
        <title>Pleionea litopenaei sp. nov., isolated from stomach of juvenile Litopenaeus vannamei.</title>
        <authorList>
            <person name="Rho A.M."/>
            <person name="Hwang C.Y."/>
        </authorList>
    </citation>
    <scope>NUCLEOTIDE SEQUENCE [LARGE SCALE GENOMIC DNA]</scope>
    <source>
        <strain evidence="1 2">HL-JVS1</strain>
    </source>
</reference>
<dbReference type="Proteomes" id="UP001239782">
    <property type="component" value="Chromosome"/>
</dbReference>
<protein>
    <submittedName>
        <fullName evidence="1">Uncharacterized protein</fullName>
    </submittedName>
</protein>
<accession>A0AA51RWP9</accession>
<keyword evidence="2" id="KW-1185">Reference proteome</keyword>
<sequence length="105" mass="12122">MNKTTCGIEEQAKDDNVDGTLIKAFERSFDVTANVKEDNPKALNSDSLFANTKHLTWLAYQYHLSLEHYAGIVLEQTIRSNEGTFKSFNVTADKFEQQYKNLWRK</sequence>